<organism evidence="2 3">
    <name type="scientific">Neogobius melanostomus</name>
    <name type="common">round goby</name>
    <dbReference type="NCBI Taxonomy" id="47308"/>
    <lineage>
        <taxon>Eukaryota</taxon>
        <taxon>Metazoa</taxon>
        <taxon>Chordata</taxon>
        <taxon>Craniata</taxon>
        <taxon>Vertebrata</taxon>
        <taxon>Euteleostomi</taxon>
        <taxon>Actinopterygii</taxon>
        <taxon>Neopterygii</taxon>
        <taxon>Teleostei</taxon>
        <taxon>Neoteleostei</taxon>
        <taxon>Acanthomorphata</taxon>
        <taxon>Gobiaria</taxon>
        <taxon>Gobiiformes</taxon>
        <taxon>Gobioidei</taxon>
        <taxon>Gobiidae</taxon>
        <taxon>Benthophilinae</taxon>
        <taxon>Neogobiini</taxon>
        <taxon>Neogobius</taxon>
    </lineage>
</organism>
<dbReference type="GO" id="GO:0006313">
    <property type="term" value="P:DNA transposition"/>
    <property type="evidence" value="ECO:0007669"/>
    <property type="project" value="InterPro"/>
</dbReference>
<evidence type="ECO:0000259" key="1">
    <source>
        <dbReference type="Pfam" id="PF01498"/>
    </source>
</evidence>
<dbReference type="GO" id="GO:0015074">
    <property type="term" value="P:DNA integration"/>
    <property type="evidence" value="ECO:0007669"/>
    <property type="project" value="InterPro"/>
</dbReference>
<evidence type="ECO:0000313" key="3">
    <source>
        <dbReference type="Proteomes" id="UP000694523"/>
    </source>
</evidence>
<reference evidence="2" key="2">
    <citation type="submission" date="2025-09" db="UniProtKB">
        <authorList>
            <consortium name="Ensembl"/>
        </authorList>
    </citation>
    <scope>IDENTIFICATION</scope>
</reference>
<dbReference type="GO" id="GO:0003677">
    <property type="term" value="F:DNA binding"/>
    <property type="evidence" value="ECO:0007669"/>
    <property type="project" value="InterPro"/>
</dbReference>
<reference evidence="2" key="1">
    <citation type="submission" date="2025-08" db="UniProtKB">
        <authorList>
            <consortium name="Ensembl"/>
        </authorList>
    </citation>
    <scope>IDENTIFICATION</scope>
</reference>
<sequence length="115" mass="13929">MDRTIARKWKTTIRMDRTIARTPKAQPMISSRMIKDSLKLPASTVTVRRRLYEANLLARSPRKVPLLQKRHVPKRIQFSKEHVIWPKEKWRNILWTDEKVMFPYAEEEMPLKWVF</sequence>
<dbReference type="InterPro" id="IPR036397">
    <property type="entry name" value="RNaseH_sf"/>
</dbReference>
<accession>A0A8C6UFU9</accession>
<dbReference type="InterPro" id="IPR002492">
    <property type="entry name" value="Transposase_Tc1-like"/>
</dbReference>
<dbReference type="AlphaFoldDB" id="A0A8C6UFU9"/>
<dbReference type="Ensembl" id="ENSNMLT00000037545.1">
    <property type="protein sequence ID" value="ENSNMLP00000033702.1"/>
    <property type="gene ID" value="ENSNMLG00000021057.1"/>
</dbReference>
<name>A0A8C6UFU9_9GOBI</name>
<dbReference type="Proteomes" id="UP000694523">
    <property type="component" value="Unplaced"/>
</dbReference>
<protein>
    <recommendedName>
        <fullName evidence="1">Transposase Tc1-like domain-containing protein</fullName>
    </recommendedName>
</protein>
<feature type="domain" description="Transposase Tc1-like" evidence="1">
    <location>
        <begin position="16"/>
        <end position="83"/>
    </location>
</feature>
<dbReference type="Pfam" id="PF01498">
    <property type="entry name" value="HTH_Tnp_Tc3_2"/>
    <property type="match status" value="1"/>
</dbReference>
<evidence type="ECO:0000313" key="2">
    <source>
        <dbReference type="Ensembl" id="ENSNMLP00000033702.1"/>
    </source>
</evidence>
<proteinExistence type="predicted"/>
<keyword evidence="3" id="KW-1185">Reference proteome</keyword>
<dbReference type="Gene3D" id="3.30.420.10">
    <property type="entry name" value="Ribonuclease H-like superfamily/Ribonuclease H"/>
    <property type="match status" value="1"/>
</dbReference>